<reference evidence="3" key="1">
    <citation type="journal article" date="2016" name="Genome Announc.">
        <title>Draft genome sequences of fungus Aspergillus calidoustus.</title>
        <authorList>
            <person name="Horn F."/>
            <person name="Linde J."/>
            <person name="Mattern D.J."/>
            <person name="Walther G."/>
            <person name="Guthke R."/>
            <person name="Scherlach K."/>
            <person name="Martin K."/>
            <person name="Brakhage A.A."/>
            <person name="Petzke L."/>
            <person name="Valiante V."/>
        </authorList>
    </citation>
    <scope>NUCLEOTIDE SEQUENCE [LARGE SCALE GENOMIC DNA]</scope>
    <source>
        <strain evidence="3">SF006504</strain>
    </source>
</reference>
<sequence>MELRYLDLETMAKILFSLLRQISNYPRSLDPYALSRAMRVSSPSPSAMSSTGTRRATTSLSSARSTAAQQHLGSAKISHGIAIPCTRTSSKSLRSTFVMFMVASSASRLDAGSPGRTIAIGILRAMRGRVSFKSHSIMSAIHSLAISNSHIHTPCHHPPAHGGSL</sequence>
<dbReference type="Proteomes" id="UP000054771">
    <property type="component" value="Unassembled WGS sequence"/>
</dbReference>
<keyword evidence="3" id="KW-1185">Reference proteome</keyword>
<dbReference type="AlphaFoldDB" id="A0A0U5C370"/>
<gene>
    <name evidence="2" type="ORF">ASPCAL01587</name>
</gene>
<protein>
    <submittedName>
        <fullName evidence="2">Uncharacterized protein</fullName>
    </submittedName>
</protein>
<evidence type="ECO:0000256" key="1">
    <source>
        <dbReference type="SAM" id="MobiDB-lite"/>
    </source>
</evidence>
<accession>A0A0U5C370</accession>
<proteinExistence type="predicted"/>
<evidence type="ECO:0000313" key="2">
    <source>
        <dbReference type="EMBL" id="CEL02012.1"/>
    </source>
</evidence>
<evidence type="ECO:0000313" key="3">
    <source>
        <dbReference type="Proteomes" id="UP000054771"/>
    </source>
</evidence>
<dbReference type="EMBL" id="CDMC01000001">
    <property type="protein sequence ID" value="CEL02012.1"/>
    <property type="molecule type" value="Genomic_DNA"/>
</dbReference>
<feature type="region of interest" description="Disordered" evidence="1">
    <location>
        <begin position="42"/>
        <end position="62"/>
    </location>
</feature>
<organism evidence="2 3">
    <name type="scientific">Aspergillus calidoustus</name>
    <dbReference type="NCBI Taxonomy" id="454130"/>
    <lineage>
        <taxon>Eukaryota</taxon>
        <taxon>Fungi</taxon>
        <taxon>Dikarya</taxon>
        <taxon>Ascomycota</taxon>
        <taxon>Pezizomycotina</taxon>
        <taxon>Eurotiomycetes</taxon>
        <taxon>Eurotiomycetidae</taxon>
        <taxon>Eurotiales</taxon>
        <taxon>Aspergillaceae</taxon>
        <taxon>Aspergillus</taxon>
        <taxon>Aspergillus subgen. Nidulantes</taxon>
    </lineage>
</organism>
<name>A0A0U5C370_ASPCI</name>